<dbReference type="InterPro" id="IPR000524">
    <property type="entry name" value="Tscrpt_reg_HTH_GntR"/>
</dbReference>
<proteinExistence type="predicted"/>
<dbReference type="KEGG" id="jde:Jden_1794"/>
<evidence type="ECO:0000256" key="3">
    <source>
        <dbReference type="ARBA" id="ARBA00023163"/>
    </source>
</evidence>
<dbReference type="SMART" id="SM00895">
    <property type="entry name" value="FCD"/>
    <property type="match status" value="1"/>
</dbReference>
<dbReference type="SUPFAM" id="SSF48008">
    <property type="entry name" value="GntR ligand-binding domain-like"/>
    <property type="match status" value="1"/>
</dbReference>
<dbReference type="PANTHER" id="PTHR43537:SF47">
    <property type="entry name" value="REGULATORY PROTEIN GNTR HTH"/>
    <property type="match status" value="1"/>
</dbReference>
<dbReference type="Proteomes" id="UP000000628">
    <property type="component" value="Chromosome"/>
</dbReference>
<accession>C7QZD9</accession>
<organism evidence="5 6">
    <name type="scientific">Jonesia denitrificans (strain ATCC 14870 / DSM 20603 / BCRC 15368 / CIP 55.134 / JCM 11481 / NBRC 15587 / NCTC 10816 / Prevot 55134)</name>
    <name type="common">Listeria denitrificans</name>
    <dbReference type="NCBI Taxonomy" id="471856"/>
    <lineage>
        <taxon>Bacteria</taxon>
        <taxon>Bacillati</taxon>
        <taxon>Actinomycetota</taxon>
        <taxon>Actinomycetes</taxon>
        <taxon>Micrococcales</taxon>
        <taxon>Jonesiaceae</taxon>
        <taxon>Jonesia</taxon>
    </lineage>
</organism>
<keyword evidence="2" id="KW-0238">DNA-binding</keyword>
<evidence type="ECO:0000256" key="2">
    <source>
        <dbReference type="ARBA" id="ARBA00023125"/>
    </source>
</evidence>
<dbReference type="Gene3D" id="1.20.120.530">
    <property type="entry name" value="GntR ligand-binding domain-like"/>
    <property type="match status" value="1"/>
</dbReference>
<gene>
    <name evidence="5" type="ordered locus">Jden_1794</name>
</gene>
<dbReference type="PRINTS" id="PR00035">
    <property type="entry name" value="HTHGNTR"/>
</dbReference>
<dbReference type="STRING" id="471856.Jden_1794"/>
<name>C7QZD9_JONDD</name>
<dbReference type="Pfam" id="PF00392">
    <property type="entry name" value="GntR"/>
    <property type="match status" value="1"/>
</dbReference>
<dbReference type="GO" id="GO:0003700">
    <property type="term" value="F:DNA-binding transcription factor activity"/>
    <property type="evidence" value="ECO:0007669"/>
    <property type="project" value="InterPro"/>
</dbReference>
<evidence type="ECO:0000313" key="5">
    <source>
        <dbReference type="EMBL" id="ACV09437.1"/>
    </source>
</evidence>
<dbReference type="PANTHER" id="PTHR43537">
    <property type="entry name" value="TRANSCRIPTIONAL REGULATOR, GNTR FAMILY"/>
    <property type="match status" value="1"/>
</dbReference>
<protein>
    <submittedName>
        <fullName evidence="5">GntR domain protein</fullName>
    </submittedName>
</protein>
<dbReference type="InterPro" id="IPR011711">
    <property type="entry name" value="GntR_C"/>
</dbReference>
<dbReference type="EMBL" id="CP001706">
    <property type="protein sequence ID" value="ACV09437.1"/>
    <property type="molecule type" value="Genomic_DNA"/>
</dbReference>
<dbReference type="AlphaFoldDB" id="C7QZD9"/>
<dbReference type="GO" id="GO:0003677">
    <property type="term" value="F:DNA binding"/>
    <property type="evidence" value="ECO:0007669"/>
    <property type="project" value="UniProtKB-KW"/>
</dbReference>
<dbReference type="InterPro" id="IPR036388">
    <property type="entry name" value="WH-like_DNA-bd_sf"/>
</dbReference>
<feature type="domain" description="HTH gntR-type" evidence="4">
    <location>
        <begin position="5"/>
        <end position="73"/>
    </location>
</feature>
<dbReference type="Pfam" id="PF07729">
    <property type="entry name" value="FCD"/>
    <property type="match status" value="1"/>
</dbReference>
<dbReference type="CDD" id="cd07377">
    <property type="entry name" value="WHTH_GntR"/>
    <property type="match status" value="1"/>
</dbReference>
<evidence type="ECO:0000259" key="4">
    <source>
        <dbReference type="PROSITE" id="PS50949"/>
    </source>
</evidence>
<dbReference type="SMART" id="SM00345">
    <property type="entry name" value="HTH_GNTR"/>
    <property type="match status" value="1"/>
</dbReference>
<keyword evidence="1" id="KW-0805">Transcription regulation</keyword>
<dbReference type="InterPro" id="IPR008920">
    <property type="entry name" value="TF_FadR/GntR_C"/>
</dbReference>
<keyword evidence="3" id="KW-0804">Transcription</keyword>
<evidence type="ECO:0000256" key="1">
    <source>
        <dbReference type="ARBA" id="ARBA00023015"/>
    </source>
</evidence>
<dbReference type="Gene3D" id="1.10.10.10">
    <property type="entry name" value="Winged helix-like DNA-binding domain superfamily/Winged helix DNA-binding domain"/>
    <property type="match status" value="1"/>
</dbReference>
<dbReference type="SUPFAM" id="SSF46785">
    <property type="entry name" value="Winged helix' DNA-binding domain"/>
    <property type="match status" value="1"/>
</dbReference>
<dbReference type="OrthoDB" id="3575876at2"/>
<dbReference type="HOGENOM" id="CLU_017584_9_2_11"/>
<reference evidence="5 6" key="1">
    <citation type="journal article" date="2009" name="Stand. Genomic Sci.">
        <title>Complete genome sequence of Jonesia denitrificans type strain (Prevot 55134).</title>
        <authorList>
            <person name="Pukall R."/>
            <person name="Gehrich-Schroter G."/>
            <person name="Lapidus A."/>
            <person name="Nolan M."/>
            <person name="Glavina Del Rio T."/>
            <person name="Lucas S."/>
            <person name="Chen F."/>
            <person name="Tice H."/>
            <person name="Pitluck S."/>
            <person name="Cheng J.F."/>
            <person name="Copeland A."/>
            <person name="Saunders E."/>
            <person name="Brettin T."/>
            <person name="Detter J.C."/>
            <person name="Bruce D."/>
            <person name="Goodwin L."/>
            <person name="Pati A."/>
            <person name="Ivanova N."/>
            <person name="Mavromatis K."/>
            <person name="Ovchinnikova G."/>
            <person name="Chen A."/>
            <person name="Palaniappan K."/>
            <person name="Land M."/>
            <person name="Hauser L."/>
            <person name="Chang Y.J."/>
            <person name="Jeffries C.D."/>
            <person name="Chain P."/>
            <person name="Goker M."/>
            <person name="Bristow J."/>
            <person name="Eisen J.A."/>
            <person name="Markowitz V."/>
            <person name="Hugenholtz P."/>
            <person name="Kyrpides N.C."/>
            <person name="Klenk H.P."/>
            <person name="Han C."/>
        </authorList>
    </citation>
    <scope>NUCLEOTIDE SEQUENCE [LARGE SCALE GENOMIC DNA]</scope>
    <source>
        <strain evidence="6">ATCC 14870 / DSM 20603 / BCRC 15368 / CIP 55.134 / JCM 11481 / NBRC 15587 / NCTC 10816 / Prevot 55134</strain>
    </source>
</reference>
<dbReference type="PROSITE" id="PS50949">
    <property type="entry name" value="HTH_GNTR"/>
    <property type="match status" value="1"/>
</dbReference>
<keyword evidence="6" id="KW-1185">Reference proteome</keyword>
<evidence type="ECO:0000313" key="6">
    <source>
        <dbReference type="Proteomes" id="UP000000628"/>
    </source>
</evidence>
<dbReference type="InterPro" id="IPR036390">
    <property type="entry name" value="WH_DNA-bd_sf"/>
</dbReference>
<sequence>MSQRSNLIDQAVAALRARIRSGEWAVGERIPTEPDLTQLLGVGRNTVREAVQALVHAGLLVRRQGSGTYVRSTSEMSQAMGRHLEDANYQHILEVRRSLEVEAARLAATRRTDTDIDNLRASNAARQDAFASGDVDSMVRADVTLHFAVAQAAHNPVLASLYEGLLEAVSQNIRRNVEHIVSAHTEDDHDGLVEAIILGDQYLAMTEMASYIDHYIERRDTSAT</sequence>
<dbReference type="eggNOG" id="COG2186">
    <property type="taxonomic scope" value="Bacteria"/>
</dbReference>
<dbReference type="RefSeq" id="WP_015772065.1">
    <property type="nucleotide sequence ID" value="NC_013174.1"/>
</dbReference>